<gene>
    <name evidence="15" type="ORF">NCGR_LOCUS53252</name>
</gene>
<dbReference type="GO" id="GO:0005509">
    <property type="term" value="F:calcium ion binding"/>
    <property type="evidence" value="ECO:0007669"/>
    <property type="project" value="InterPro"/>
</dbReference>
<keyword evidence="10" id="KW-1133">Transmembrane helix</keyword>
<organism evidence="15 16">
    <name type="scientific">Miscanthus lutarioriparius</name>
    <dbReference type="NCBI Taxonomy" id="422564"/>
    <lineage>
        <taxon>Eukaryota</taxon>
        <taxon>Viridiplantae</taxon>
        <taxon>Streptophyta</taxon>
        <taxon>Embryophyta</taxon>
        <taxon>Tracheophyta</taxon>
        <taxon>Spermatophyta</taxon>
        <taxon>Magnoliopsida</taxon>
        <taxon>Liliopsida</taxon>
        <taxon>Poales</taxon>
        <taxon>Poaceae</taxon>
        <taxon>PACMAD clade</taxon>
        <taxon>Panicoideae</taxon>
        <taxon>Andropogonodae</taxon>
        <taxon>Andropogoneae</taxon>
        <taxon>Saccharinae</taxon>
        <taxon>Miscanthus</taxon>
    </lineage>
</organism>
<dbReference type="CDD" id="cd00051">
    <property type="entry name" value="EFh"/>
    <property type="match status" value="1"/>
</dbReference>
<evidence type="ECO:0000259" key="14">
    <source>
        <dbReference type="PROSITE" id="PS50222"/>
    </source>
</evidence>
<sequence>MSSSGQQHESGGGAGPPLPTAFKSPSTDGKSGSRRSTRFKDEDEYVEVTLDVRDDGGRGDVAVRAIKEVVLADAGGVLGDAQDAAAPLDHPPTSSVSGGLSSKLRAARAHLGRIASGKRAAVPLSALLRRDRDRPSRLDRSVVTGAASALRGLQFLNQAAVTEGWTEVEKRFHRLAVDGFLLRSRFGQCIGMVGSEEFAAQIFDALARRRGITAMVLTKDQVREFWEQLSDPGFDAKLQTFFDMVDKNADGQITEEELKEVLTLTASANKLSKILERVDEYTALIMEELDPDNLGYIEIANLESLLLQPASQAPTTRLVTHSSNISQLISQRLAPARDDSALRRAARGVLYFLEDNWKRVWVMTLWLSINAALFAGSSPRTVATRRSA</sequence>
<comment type="subcellular location">
    <subcellularLocation>
        <location evidence="1">Membrane</location>
        <topology evidence="1">Multi-pass membrane protein</topology>
    </subcellularLocation>
</comment>
<dbReference type="PROSITE" id="PS00018">
    <property type="entry name" value="EF_HAND_1"/>
    <property type="match status" value="1"/>
</dbReference>
<evidence type="ECO:0000256" key="7">
    <source>
        <dbReference type="ARBA" id="ARBA00022827"/>
    </source>
</evidence>
<protein>
    <recommendedName>
        <fullName evidence="14">EF-hand domain-containing protein</fullName>
    </recommendedName>
</protein>
<dbReference type="InterPro" id="IPR018247">
    <property type="entry name" value="EF_Hand_1_Ca_BS"/>
</dbReference>
<evidence type="ECO:0000256" key="4">
    <source>
        <dbReference type="ARBA" id="ARBA00022630"/>
    </source>
</evidence>
<dbReference type="PROSITE" id="PS50222">
    <property type="entry name" value="EF_HAND_2"/>
    <property type="match status" value="1"/>
</dbReference>
<keyword evidence="12" id="KW-0472">Membrane</keyword>
<evidence type="ECO:0000256" key="6">
    <source>
        <dbReference type="ARBA" id="ARBA00022723"/>
    </source>
</evidence>
<dbReference type="Pfam" id="PF13202">
    <property type="entry name" value="EF-hand_5"/>
    <property type="match status" value="1"/>
</dbReference>
<keyword evidence="5" id="KW-0812">Transmembrane</keyword>
<evidence type="ECO:0000256" key="12">
    <source>
        <dbReference type="ARBA" id="ARBA00023136"/>
    </source>
</evidence>
<dbReference type="InterPro" id="IPR011992">
    <property type="entry name" value="EF-hand-dom_pair"/>
</dbReference>
<dbReference type="InterPro" id="IPR013623">
    <property type="entry name" value="NADPH_Ox"/>
</dbReference>
<dbReference type="Proteomes" id="UP000604825">
    <property type="component" value="Unassembled WGS sequence"/>
</dbReference>
<dbReference type="PANTHER" id="PTHR11972:SF61">
    <property type="entry name" value="OS12G0541300 PROTEIN"/>
    <property type="match status" value="1"/>
</dbReference>
<evidence type="ECO:0000256" key="3">
    <source>
        <dbReference type="ARBA" id="ARBA00022559"/>
    </source>
</evidence>
<keyword evidence="16" id="KW-1185">Reference proteome</keyword>
<keyword evidence="6" id="KW-0479">Metal-binding</keyword>
<name>A0A811RJH8_9POAL</name>
<comment type="similarity">
    <text evidence="2">Belongs to the RBOH (TC 5.B.1.3) family.</text>
</comment>
<proteinExistence type="inferred from homology"/>
<evidence type="ECO:0000256" key="9">
    <source>
        <dbReference type="ARBA" id="ARBA00022857"/>
    </source>
</evidence>
<evidence type="ECO:0000256" key="1">
    <source>
        <dbReference type="ARBA" id="ARBA00004141"/>
    </source>
</evidence>
<dbReference type="SMART" id="SM00054">
    <property type="entry name" value="EFh"/>
    <property type="match status" value="1"/>
</dbReference>
<dbReference type="SUPFAM" id="SSF47473">
    <property type="entry name" value="EF-hand"/>
    <property type="match status" value="1"/>
</dbReference>
<feature type="region of interest" description="Disordered" evidence="13">
    <location>
        <begin position="1"/>
        <end position="44"/>
    </location>
</feature>
<keyword evidence="9" id="KW-0521">NADP</keyword>
<accession>A0A811RJH8</accession>
<evidence type="ECO:0000256" key="11">
    <source>
        <dbReference type="ARBA" id="ARBA00023002"/>
    </source>
</evidence>
<evidence type="ECO:0000256" key="13">
    <source>
        <dbReference type="SAM" id="MobiDB-lite"/>
    </source>
</evidence>
<dbReference type="Gene3D" id="1.10.238.10">
    <property type="entry name" value="EF-hand"/>
    <property type="match status" value="1"/>
</dbReference>
<evidence type="ECO:0000313" key="16">
    <source>
        <dbReference type="Proteomes" id="UP000604825"/>
    </source>
</evidence>
<dbReference type="GO" id="GO:0016174">
    <property type="term" value="F:NAD(P)H oxidase H2O2-forming activity"/>
    <property type="evidence" value="ECO:0007669"/>
    <property type="project" value="TreeGrafter"/>
</dbReference>
<dbReference type="AlphaFoldDB" id="A0A811RJH8"/>
<dbReference type="FunFam" id="1.10.238.10:FF:000049">
    <property type="entry name" value="Respiratory burst oxidase homolog A"/>
    <property type="match status" value="1"/>
</dbReference>
<evidence type="ECO:0000313" key="15">
    <source>
        <dbReference type="EMBL" id="CAD6269955.1"/>
    </source>
</evidence>
<evidence type="ECO:0000256" key="10">
    <source>
        <dbReference type="ARBA" id="ARBA00022989"/>
    </source>
</evidence>
<dbReference type="OrthoDB" id="787003at2759"/>
<dbReference type="Pfam" id="PF08414">
    <property type="entry name" value="NADPH_Ox"/>
    <property type="match status" value="1"/>
</dbReference>
<dbReference type="EMBL" id="CAJGYO010000015">
    <property type="protein sequence ID" value="CAD6269955.1"/>
    <property type="molecule type" value="Genomic_DNA"/>
</dbReference>
<reference evidence="15" key="1">
    <citation type="submission" date="2020-10" db="EMBL/GenBank/DDBJ databases">
        <authorList>
            <person name="Han B."/>
            <person name="Lu T."/>
            <person name="Zhao Q."/>
            <person name="Huang X."/>
            <person name="Zhao Y."/>
        </authorList>
    </citation>
    <scope>NUCLEOTIDE SEQUENCE</scope>
</reference>
<keyword evidence="7" id="KW-0274">FAD</keyword>
<keyword evidence="4" id="KW-0285">Flavoprotein</keyword>
<comment type="caution">
    <text evidence="15">The sequence shown here is derived from an EMBL/GenBank/DDBJ whole genome shotgun (WGS) entry which is preliminary data.</text>
</comment>
<dbReference type="InterPro" id="IPR002048">
    <property type="entry name" value="EF_hand_dom"/>
</dbReference>
<keyword evidence="3" id="KW-0575">Peroxidase</keyword>
<feature type="domain" description="EF-hand" evidence="14">
    <location>
        <begin position="233"/>
        <end position="268"/>
    </location>
</feature>
<dbReference type="InterPro" id="IPR050369">
    <property type="entry name" value="RBOH/FRE"/>
</dbReference>
<keyword evidence="11" id="KW-0560">Oxidoreductase</keyword>
<evidence type="ECO:0000256" key="2">
    <source>
        <dbReference type="ARBA" id="ARBA00007975"/>
    </source>
</evidence>
<evidence type="ECO:0000256" key="5">
    <source>
        <dbReference type="ARBA" id="ARBA00022692"/>
    </source>
</evidence>
<dbReference type="GO" id="GO:0004601">
    <property type="term" value="F:peroxidase activity"/>
    <property type="evidence" value="ECO:0007669"/>
    <property type="project" value="UniProtKB-KW"/>
</dbReference>
<keyword evidence="8" id="KW-0106">Calcium</keyword>
<dbReference type="GO" id="GO:0005886">
    <property type="term" value="C:plasma membrane"/>
    <property type="evidence" value="ECO:0007669"/>
    <property type="project" value="TreeGrafter"/>
</dbReference>
<dbReference type="PANTHER" id="PTHR11972">
    <property type="entry name" value="NADPH OXIDASE"/>
    <property type="match status" value="1"/>
</dbReference>
<evidence type="ECO:0000256" key="8">
    <source>
        <dbReference type="ARBA" id="ARBA00022837"/>
    </source>
</evidence>